<sequence>MQLQIQSTLCPVVKSEVLQLARYGEVNGVGRRDWLRFEQEIHWIRESSATVSFTHGGVPVGVPRSSYSDYWGFLESLNSAIQGAQEACRRLSVTRQSSLRIAVSVEVLDVPAIAASGEVPTLQDGRRRCFYMLERPDLKWAHFDNEKLDAWSSAKSLDERYKLHSAIPWLRPALVASASAIWSSDSHADCDGLPPSVQQFIADQRLQAKQGVEEVGRAAVC</sequence>
<comment type="caution">
    <text evidence="1">The sequence shown here is derived from an EMBL/GenBank/DDBJ whole genome shotgun (WGS) entry which is preliminary data.</text>
</comment>
<evidence type="ECO:0000313" key="2">
    <source>
        <dbReference type="Proteomes" id="UP000045039"/>
    </source>
</evidence>
<organism evidence="1 2">
    <name type="scientific">Pseudomonas aeruginosa</name>
    <dbReference type="NCBI Taxonomy" id="287"/>
    <lineage>
        <taxon>Bacteria</taxon>
        <taxon>Pseudomonadati</taxon>
        <taxon>Pseudomonadota</taxon>
        <taxon>Gammaproteobacteria</taxon>
        <taxon>Pseudomonadales</taxon>
        <taxon>Pseudomonadaceae</taxon>
        <taxon>Pseudomonas</taxon>
    </lineage>
</organism>
<proteinExistence type="predicted"/>
<dbReference type="EMBL" id="CVVU01000274">
    <property type="protein sequence ID" value="CRQ11528.1"/>
    <property type="molecule type" value="Genomic_DNA"/>
</dbReference>
<dbReference type="Proteomes" id="UP000045039">
    <property type="component" value="Unassembled WGS sequence"/>
</dbReference>
<protein>
    <submittedName>
        <fullName evidence="1">Uncharacterized protein</fullName>
    </submittedName>
</protein>
<dbReference type="AlphaFoldDB" id="A0A9P1REY7"/>
<evidence type="ECO:0000313" key="1">
    <source>
        <dbReference type="EMBL" id="CRQ11528.1"/>
    </source>
</evidence>
<reference evidence="2" key="1">
    <citation type="submission" date="2015-06" db="EMBL/GenBank/DDBJ databases">
        <authorList>
            <person name="Radhakrishnan Rajesh"/>
            <person name="Underwood Anthony"/>
            <person name="Al-Shahib Ali"/>
        </authorList>
    </citation>
    <scope>NUCLEOTIDE SEQUENCE [LARGE SCALE GENOMIC DNA]</scope>
    <source>
        <strain evidence="2">P19_London_7_VIM_2_05_10</strain>
    </source>
</reference>
<name>A0A9P1REY7_PSEAI</name>
<dbReference type="RefSeq" id="WP_003149255.1">
    <property type="nucleotide sequence ID" value="NZ_CAADLS010000198.1"/>
</dbReference>
<gene>
    <name evidence="1" type="ORF">PAERUG_P19_London_7_VIM_2_05_10_06801</name>
</gene>
<dbReference type="GeneID" id="42591613"/>
<accession>A0A9P1REY7</accession>